<accession>A0A429G722</accession>
<dbReference type="RefSeq" id="WP_125741260.1">
    <property type="nucleotide sequence ID" value="NZ_RCOR01000018.1"/>
</dbReference>
<gene>
    <name evidence="1" type="ORF">D9Q81_03295</name>
</gene>
<proteinExistence type="predicted"/>
<reference evidence="1 2" key="1">
    <citation type="submission" date="2018-10" db="EMBL/GenBank/DDBJ databases">
        <title>Co-occurring genomic capacity for anaerobic methane metabolism and dissimilatory sulfite reduction discovered in the Korarchaeota.</title>
        <authorList>
            <person name="Mckay L.J."/>
            <person name="Dlakic M."/>
            <person name="Fields M.W."/>
            <person name="Delmont T.O."/>
            <person name="Eren A.M."/>
            <person name="Jay Z.J."/>
            <person name="Klingelsmith K.B."/>
            <person name="Rusch D.B."/>
            <person name="Inskeep W.P."/>
        </authorList>
    </citation>
    <scope>NUCLEOTIDE SEQUENCE [LARGE SCALE GENOMIC DNA]</scope>
    <source>
        <strain evidence="1 2">WS</strain>
    </source>
</reference>
<dbReference type="AlphaFoldDB" id="A0A429G722"/>
<name>A0A429G722_9CREN</name>
<sequence length="226" mass="25620">MSSVLKDLAERQLHLMILGDWKRVDPKLLEYLEGELGTEPEKDPIGVAFCLLRIGVSPEKATSLLSWKDFETFCMRGLQIHGMEAIRGLRFKNDRRYEIDVLGIGEGLILLIDCKMWSTKGRSGKIESVARDHLRKAKAFDEAIRFGSINGLIKGTGKSQIIPVIVSWLDTGVVRSKDGVAIVSLRNFPSFLNSIDELEDFLKIDVDYRIKVRRETPSRNLSVLRF</sequence>
<evidence type="ECO:0008006" key="3">
    <source>
        <dbReference type="Google" id="ProtNLM"/>
    </source>
</evidence>
<comment type="caution">
    <text evidence="1">The sequence shown here is derived from an EMBL/GenBank/DDBJ whole genome shotgun (WGS) entry which is preliminary data.</text>
</comment>
<dbReference type="InterPro" id="IPR011335">
    <property type="entry name" value="Restrct_endonuc-II-like"/>
</dbReference>
<evidence type="ECO:0000313" key="1">
    <source>
        <dbReference type="EMBL" id="RSN69638.1"/>
    </source>
</evidence>
<organism evidence="1 2">
    <name type="scientific">Candidatus Korarchaeum cryptofilum</name>
    <dbReference type="NCBI Taxonomy" id="498846"/>
    <lineage>
        <taxon>Archaea</taxon>
        <taxon>Thermoproteota</taxon>
        <taxon>Candidatus Korarchaeia</taxon>
        <taxon>Candidatus Korarchaeales</taxon>
        <taxon>Candidatus Korarchaeaceae</taxon>
        <taxon>Candidatus Korarchaeum</taxon>
    </lineage>
</organism>
<protein>
    <recommendedName>
        <fullName evidence="3">Restriction endonuclease type IV Mrr domain-containing protein</fullName>
    </recommendedName>
</protein>
<dbReference type="EMBL" id="RCOR01000018">
    <property type="protein sequence ID" value="RSN69638.1"/>
    <property type="molecule type" value="Genomic_DNA"/>
</dbReference>
<dbReference type="Proteomes" id="UP000278149">
    <property type="component" value="Unassembled WGS sequence"/>
</dbReference>
<dbReference type="SUPFAM" id="SSF52980">
    <property type="entry name" value="Restriction endonuclease-like"/>
    <property type="match status" value="1"/>
</dbReference>
<evidence type="ECO:0000313" key="2">
    <source>
        <dbReference type="Proteomes" id="UP000278149"/>
    </source>
</evidence>